<evidence type="ECO:0000313" key="1">
    <source>
        <dbReference type="EMBL" id="MPC79512.1"/>
    </source>
</evidence>
<dbReference type="AlphaFoldDB" id="A0A5B7I701"/>
<reference evidence="1 2" key="1">
    <citation type="submission" date="2019-05" db="EMBL/GenBank/DDBJ databases">
        <title>Another draft genome of Portunus trituberculatus and its Hox gene families provides insights of decapod evolution.</title>
        <authorList>
            <person name="Jeong J.-H."/>
            <person name="Song I."/>
            <person name="Kim S."/>
            <person name="Choi T."/>
            <person name="Kim D."/>
            <person name="Ryu S."/>
            <person name="Kim W."/>
        </authorList>
    </citation>
    <scope>NUCLEOTIDE SEQUENCE [LARGE SCALE GENOMIC DNA]</scope>
    <source>
        <tissue evidence="1">Muscle</tissue>
    </source>
</reference>
<accession>A0A5B7I701</accession>
<gene>
    <name evidence="1" type="ORF">E2C01_074041</name>
</gene>
<protein>
    <submittedName>
        <fullName evidence="1">Uncharacterized protein</fullName>
    </submittedName>
</protein>
<dbReference type="Proteomes" id="UP000324222">
    <property type="component" value="Unassembled WGS sequence"/>
</dbReference>
<proteinExistence type="predicted"/>
<name>A0A5B7I701_PORTR</name>
<organism evidence="1 2">
    <name type="scientific">Portunus trituberculatus</name>
    <name type="common">Swimming crab</name>
    <name type="synonym">Neptunus trituberculatus</name>
    <dbReference type="NCBI Taxonomy" id="210409"/>
    <lineage>
        <taxon>Eukaryota</taxon>
        <taxon>Metazoa</taxon>
        <taxon>Ecdysozoa</taxon>
        <taxon>Arthropoda</taxon>
        <taxon>Crustacea</taxon>
        <taxon>Multicrustacea</taxon>
        <taxon>Malacostraca</taxon>
        <taxon>Eumalacostraca</taxon>
        <taxon>Eucarida</taxon>
        <taxon>Decapoda</taxon>
        <taxon>Pleocyemata</taxon>
        <taxon>Brachyura</taxon>
        <taxon>Eubrachyura</taxon>
        <taxon>Portunoidea</taxon>
        <taxon>Portunidae</taxon>
        <taxon>Portuninae</taxon>
        <taxon>Portunus</taxon>
    </lineage>
</organism>
<evidence type="ECO:0000313" key="2">
    <source>
        <dbReference type="Proteomes" id="UP000324222"/>
    </source>
</evidence>
<sequence length="83" mass="9018">MSDSIGIPSYSVWSRSFSSWSSSSSSSSQDPEINTGRRLLLNSPQCLRSLAGRGLAELHDWLSSCPSLLRKDYTIPTKPSLGA</sequence>
<keyword evidence="2" id="KW-1185">Reference proteome</keyword>
<dbReference type="EMBL" id="VSRR010051324">
    <property type="protein sequence ID" value="MPC79512.1"/>
    <property type="molecule type" value="Genomic_DNA"/>
</dbReference>
<comment type="caution">
    <text evidence="1">The sequence shown here is derived from an EMBL/GenBank/DDBJ whole genome shotgun (WGS) entry which is preliminary data.</text>
</comment>